<sequence length="1420" mass="155831">MSLGFNSQGKYKPHRRRKSAGAEVVNGVSGGKHEDHNLGEGGKFSPVRDVAKVRLGAPRNESEDPVWLQGSLDRGIIRVYEVDSDLCVAVRCTLQTNAAEICQKLGLDAAEVPLPACDDLTTTDAAPRLPADTEKLNGDDNPVGKELSNGLTRTDKVCSLHVQFNGGSVRRLGAGELPLVLQQEYLSRLGLTEPRRLQQEGRAHDLGSLIRFYAGRPRVEDGLERVVLSGVYNVKSGRKLASHKWSPRLVVLCGTRLLVYPSTDCSDKPHVFQLTNGKVEEHKSKKHDHSLAFSCGGQTYYVQFESWLESMKWLRLASKVASQQPCTMDLSSCSLELVPDCLFSHTDLTCLNLRHNYLGERPHHVPTQQQGYLDDLTRFQQLRSLNVAYNALGQFPACLCDIATLTELNVASNRIQELPPCIANLESLQVLHAECNHLTSLPNELQQLQHLSLLGIAFNRFTEVPEVLAEMKGIENVVLTGNRLQKLPVDLMSKLTHIRRLELRSNRLELTSVENVTFLALDSLTHLDMSYNSVAELDVRVLKQLTHLCCQGNGMSSLQVSGERLEVLNASHNKLSTIEITPPPHNLVTIDVSCNAFEKLPESLCDLKGLKLIDASRNKLNCLPPRIFWHVPKLTRLRVGHNRLSALPDRVDNCLLKELDLQHNRLTHLPAALLMRAHRLRVLNLSCNRLVTLPQLGPSEKLKNVEELYLSSNYLVEQSLLVIAGYPRLKVLHMAYNLIKTIPARFFVRLEQLEDINLSGNHLTQLPATITQLPKLQVLRAHSNHLTSLPDFSQAKLLKVLDVGCNELREGSLSGDLLSQLSELDLGETQQFSKAETLVNGSAGLALLGAGPDGQDSTLWRYGCAQTYGQRNNLCVRQVLRPTYGAEKNEGLFAVFDGGRNADVPHQLQTSVAEIVQEEVRKHQEGDKDNIHMKYSVLTAHKRLGSVGQKLGSSGVFCHLQRLGEDSYTLHLANVGTCQAVLCREGVAVSLSRCHTLVGAPEEGARVMEVDGMFTEDNKVSGVTEATRQLGRNYLHPSIIPDPYVHSINLTPRDEFVILACRGLWDYVAPMEAVDTVRSKNNPLKAAKLLRDIAQGCGSQDNISVVVVRLQECDEPEDNCAVIQPEDLPPSMENLTVSDSGESDTKTDGSEGRTNGNGVTASDGNGVEGSVSTILDDRSSVSSLQSTSNSAGSQADEQESKAALADVTAGLDKHAIQEAVHRDRHKKAYQSKSHSLTYGAERPLKNGWKADRGGWVSDNAVDDSDEEGVENIATEVQVEVEVYTPSHTPSHKSNIVTIVNAMVATTQPVENGLHEEKDKPASEQNGAINGHADGEKTPLKSSKRANGSVVPDSDVICKIEIAPPKPPPRSYSSPPTLAVDTSTDGSTSPVRKRAVENGHAANGHEMQGVEEETEEYDTAL</sequence>
<dbReference type="GeneID" id="109473786"/>
<feature type="region of interest" description="Disordered" evidence="4">
    <location>
        <begin position="1314"/>
        <end position="1420"/>
    </location>
</feature>
<keyword evidence="1" id="KW-0433">Leucine-rich repeat</keyword>
<feature type="region of interest" description="Disordered" evidence="4">
    <location>
        <begin position="1"/>
        <end position="43"/>
    </location>
</feature>
<proteinExistence type="predicted"/>
<evidence type="ECO:0000256" key="4">
    <source>
        <dbReference type="SAM" id="MobiDB-lite"/>
    </source>
</evidence>
<dbReference type="PANTHER" id="PTHR45712:SF22">
    <property type="entry name" value="INSULIN-LIKE GROWTH FACTOR-BINDING PROTEIN COMPLEX ACID LABILE SUBUNIT"/>
    <property type="match status" value="1"/>
</dbReference>
<evidence type="ECO:0000313" key="8">
    <source>
        <dbReference type="RefSeq" id="XP_019629405.1"/>
    </source>
</evidence>
<dbReference type="SUPFAM" id="SSF50729">
    <property type="entry name" value="PH domain-like"/>
    <property type="match status" value="1"/>
</dbReference>
<keyword evidence="2" id="KW-0479">Metal-binding</keyword>
<dbReference type="InterPro" id="IPR001849">
    <property type="entry name" value="PH_domain"/>
</dbReference>
<dbReference type="Pfam" id="PF13855">
    <property type="entry name" value="LRR_8"/>
    <property type="match status" value="4"/>
</dbReference>
<feature type="domain" description="PH" evidence="5">
    <location>
        <begin position="225"/>
        <end position="322"/>
    </location>
</feature>
<keyword evidence="7" id="KW-1185">Reference proteome</keyword>
<dbReference type="InterPro" id="IPR001611">
    <property type="entry name" value="Leu-rich_rpt"/>
</dbReference>
<dbReference type="InterPro" id="IPR036457">
    <property type="entry name" value="PPM-type-like_dom_sf"/>
</dbReference>
<gene>
    <name evidence="8" type="primary">LOC109473786</name>
</gene>
<name>A0A6P4YJ17_BRABE</name>
<dbReference type="SMART" id="SM00369">
    <property type="entry name" value="LRR_TYP"/>
    <property type="match status" value="14"/>
</dbReference>
<evidence type="ECO:0000256" key="3">
    <source>
        <dbReference type="ARBA" id="ARBA00022737"/>
    </source>
</evidence>
<dbReference type="SMART" id="SM00364">
    <property type="entry name" value="LRR_BAC"/>
    <property type="match status" value="11"/>
</dbReference>
<dbReference type="InterPro" id="IPR055071">
    <property type="entry name" value="RA_PHLPP-like"/>
</dbReference>
<evidence type="ECO:0000256" key="2">
    <source>
        <dbReference type="ARBA" id="ARBA00022723"/>
    </source>
</evidence>
<feature type="region of interest" description="Disordered" evidence="4">
    <location>
        <begin position="1121"/>
        <end position="1204"/>
    </location>
</feature>
<dbReference type="FunFam" id="3.80.10.10:FF:000027">
    <property type="entry name" value="PH domain and leucine rich repeat protein phosphatase 2"/>
    <property type="match status" value="1"/>
</dbReference>
<dbReference type="SUPFAM" id="SSF52058">
    <property type="entry name" value="L domain-like"/>
    <property type="match status" value="2"/>
</dbReference>
<dbReference type="Gene3D" id="3.60.40.10">
    <property type="entry name" value="PPM-type phosphatase domain"/>
    <property type="match status" value="1"/>
</dbReference>
<dbReference type="Gene3D" id="3.80.10.10">
    <property type="entry name" value="Ribonuclease Inhibitor"/>
    <property type="match status" value="3"/>
</dbReference>
<dbReference type="OrthoDB" id="1394818at2759"/>
<evidence type="ECO:0000259" key="6">
    <source>
        <dbReference type="PROSITE" id="PS51746"/>
    </source>
</evidence>
<dbReference type="Pfam" id="PF00481">
    <property type="entry name" value="PP2C"/>
    <property type="match status" value="1"/>
</dbReference>
<feature type="region of interest" description="Disordered" evidence="4">
    <location>
        <begin position="123"/>
        <end position="143"/>
    </location>
</feature>
<dbReference type="KEGG" id="bbel:109473786"/>
<feature type="compositionally biased region" description="Low complexity" evidence="4">
    <location>
        <begin position="1180"/>
        <end position="1190"/>
    </location>
</feature>
<accession>A0A6P4YJ17</accession>
<dbReference type="GO" id="GO:0046872">
    <property type="term" value="F:metal ion binding"/>
    <property type="evidence" value="ECO:0007669"/>
    <property type="project" value="UniProtKB-KW"/>
</dbReference>
<evidence type="ECO:0000313" key="7">
    <source>
        <dbReference type="Proteomes" id="UP000515135"/>
    </source>
</evidence>
<dbReference type="PROSITE" id="PS51450">
    <property type="entry name" value="LRR"/>
    <property type="match status" value="4"/>
</dbReference>
<keyword evidence="3" id="KW-0677">Repeat</keyword>
<dbReference type="InterPro" id="IPR001932">
    <property type="entry name" value="PPM-type_phosphatase-like_dom"/>
</dbReference>
<dbReference type="RefSeq" id="XP_019629405.1">
    <property type="nucleotide sequence ID" value="XM_019773846.1"/>
</dbReference>
<dbReference type="InterPro" id="IPR032675">
    <property type="entry name" value="LRR_dom_sf"/>
</dbReference>
<dbReference type="Pfam" id="PF23010">
    <property type="entry name" value="RA_3"/>
    <property type="match status" value="1"/>
</dbReference>
<dbReference type="SMART" id="SM00332">
    <property type="entry name" value="PP2Cc"/>
    <property type="match status" value="1"/>
</dbReference>
<feature type="compositionally biased region" description="Polar residues" evidence="4">
    <location>
        <begin position="1379"/>
        <end position="1389"/>
    </location>
</feature>
<dbReference type="Gene3D" id="2.30.29.30">
    <property type="entry name" value="Pleckstrin-homology domain (PH domain)/Phosphotyrosine-binding domain (PTB)"/>
    <property type="match status" value="1"/>
</dbReference>
<feature type="compositionally biased region" description="Acidic residues" evidence="4">
    <location>
        <begin position="1408"/>
        <end position="1420"/>
    </location>
</feature>
<dbReference type="InterPro" id="IPR003591">
    <property type="entry name" value="Leu-rich_rpt_typical-subtyp"/>
</dbReference>
<reference evidence="8" key="1">
    <citation type="submission" date="2025-08" db="UniProtKB">
        <authorList>
            <consortium name="RefSeq"/>
        </authorList>
    </citation>
    <scope>IDENTIFICATION</scope>
    <source>
        <tissue evidence="8">Gonad</tissue>
    </source>
</reference>
<dbReference type="InterPro" id="IPR011993">
    <property type="entry name" value="PH-like_dom_sf"/>
</dbReference>
<dbReference type="SUPFAM" id="SSF81606">
    <property type="entry name" value="PP2C-like"/>
    <property type="match status" value="1"/>
</dbReference>
<dbReference type="CDD" id="cd17213">
    <property type="entry name" value="RA_PHLPP"/>
    <property type="match status" value="1"/>
</dbReference>
<dbReference type="InterPro" id="IPR050333">
    <property type="entry name" value="SLRP"/>
</dbReference>
<protein>
    <submittedName>
        <fullName evidence="8">PH domain leucine-rich repeat-containing protein phosphatase 2-like</fullName>
    </submittedName>
</protein>
<dbReference type="PANTHER" id="PTHR45712">
    <property type="entry name" value="AGAP008170-PA"/>
    <property type="match status" value="1"/>
</dbReference>
<dbReference type="Pfam" id="PF00169">
    <property type="entry name" value="PH"/>
    <property type="match status" value="1"/>
</dbReference>
<dbReference type="PROSITE" id="PS51746">
    <property type="entry name" value="PPM_2"/>
    <property type="match status" value="1"/>
</dbReference>
<dbReference type="Proteomes" id="UP000515135">
    <property type="component" value="Unplaced"/>
</dbReference>
<dbReference type="PROSITE" id="PS50003">
    <property type="entry name" value="PH_DOMAIN"/>
    <property type="match status" value="1"/>
</dbReference>
<feature type="compositionally biased region" description="Polar residues" evidence="4">
    <location>
        <begin position="1152"/>
        <end position="1163"/>
    </location>
</feature>
<feature type="domain" description="PPM-type phosphatase" evidence="6">
    <location>
        <begin position="861"/>
        <end position="1110"/>
    </location>
</feature>
<evidence type="ECO:0000259" key="5">
    <source>
        <dbReference type="PROSITE" id="PS50003"/>
    </source>
</evidence>
<evidence type="ECO:0000256" key="1">
    <source>
        <dbReference type="ARBA" id="ARBA00022614"/>
    </source>
</evidence>
<dbReference type="CDD" id="cd00143">
    <property type="entry name" value="PP2Cc"/>
    <property type="match status" value="1"/>
</dbReference>
<organism evidence="7 8">
    <name type="scientific">Branchiostoma belcheri</name>
    <name type="common">Amphioxus</name>
    <dbReference type="NCBI Taxonomy" id="7741"/>
    <lineage>
        <taxon>Eukaryota</taxon>
        <taxon>Metazoa</taxon>
        <taxon>Chordata</taxon>
        <taxon>Cephalochordata</taxon>
        <taxon>Leptocardii</taxon>
        <taxon>Amphioxiformes</taxon>
        <taxon>Branchiostomatidae</taxon>
        <taxon>Branchiostoma</taxon>
    </lineage>
</organism>